<comment type="caution">
    <text evidence="2">The sequence shown here is derived from an EMBL/GenBank/DDBJ whole genome shotgun (WGS) entry which is preliminary data.</text>
</comment>
<evidence type="ECO:0000313" key="2">
    <source>
        <dbReference type="EMBL" id="RVW55077.1"/>
    </source>
</evidence>
<accession>A0A438F4X6</accession>
<evidence type="ECO:0000256" key="1">
    <source>
        <dbReference type="SAM" id="MobiDB-lite"/>
    </source>
</evidence>
<feature type="region of interest" description="Disordered" evidence="1">
    <location>
        <begin position="56"/>
        <end position="89"/>
    </location>
</feature>
<reference evidence="2 3" key="1">
    <citation type="journal article" date="2018" name="PLoS Genet.">
        <title>Population sequencing reveals clonal diversity and ancestral inbreeding in the grapevine cultivar Chardonnay.</title>
        <authorList>
            <person name="Roach M.J."/>
            <person name="Johnson D.L."/>
            <person name="Bohlmann J."/>
            <person name="van Vuuren H.J."/>
            <person name="Jones S.J."/>
            <person name="Pretorius I.S."/>
            <person name="Schmidt S.A."/>
            <person name="Borneman A.R."/>
        </authorList>
    </citation>
    <scope>NUCLEOTIDE SEQUENCE [LARGE SCALE GENOMIC DNA]</scope>
    <source>
        <strain evidence="3">cv. Chardonnay</strain>
        <tissue evidence="2">Leaf</tissue>
    </source>
</reference>
<protein>
    <submittedName>
        <fullName evidence="2">Uncharacterized protein</fullName>
    </submittedName>
</protein>
<dbReference type="OrthoDB" id="1918611at2759"/>
<dbReference type="EMBL" id="QGNW01001119">
    <property type="protein sequence ID" value="RVW55077.1"/>
    <property type="molecule type" value="Genomic_DNA"/>
</dbReference>
<dbReference type="PANTHER" id="PTHR36061:SF3">
    <property type="entry name" value="OS04G0692200 PROTEIN"/>
    <property type="match status" value="1"/>
</dbReference>
<name>A0A438F4X6_VITVI</name>
<gene>
    <name evidence="2" type="ORF">CK203_067117</name>
</gene>
<sequence length="141" mass="14988">MALCSFSTTATPSYLSSIHNLFKPRPSPLLSLSNPAFISTQNPRISSLQELRLARCSAAKQPSEAPSKKKRKTKRGGGGGGVGSSRGLAVKDVEIEDGFSGSESNSVPYQPLRLPKPPAGFILDDHGRVVMVSPKRIATIV</sequence>
<proteinExistence type="predicted"/>
<organism evidence="2 3">
    <name type="scientific">Vitis vinifera</name>
    <name type="common">Grape</name>
    <dbReference type="NCBI Taxonomy" id="29760"/>
    <lineage>
        <taxon>Eukaryota</taxon>
        <taxon>Viridiplantae</taxon>
        <taxon>Streptophyta</taxon>
        <taxon>Embryophyta</taxon>
        <taxon>Tracheophyta</taxon>
        <taxon>Spermatophyta</taxon>
        <taxon>Magnoliopsida</taxon>
        <taxon>eudicotyledons</taxon>
        <taxon>Gunneridae</taxon>
        <taxon>Pentapetalae</taxon>
        <taxon>rosids</taxon>
        <taxon>Vitales</taxon>
        <taxon>Vitaceae</taxon>
        <taxon>Viteae</taxon>
        <taxon>Vitis</taxon>
    </lineage>
</organism>
<dbReference type="PANTHER" id="PTHR36061">
    <property type="match status" value="1"/>
</dbReference>
<dbReference type="AlphaFoldDB" id="A0A438F4X6"/>
<evidence type="ECO:0000313" key="3">
    <source>
        <dbReference type="Proteomes" id="UP000288805"/>
    </source>
</evidence>
<dbReference type="Proteomes" id="UP000288805">
    <property type="component" value="Unassembled WGS sequence"/>
</dbReference>